<dbReference type="RefSeq" id="WP_130109476.1">
    <property type="nucleotide sequence ID" value="NZ_CP035806.1"/>
</dbReference>
<dbReference type="EMBL" id="CP035806">
    <property type="protein sequence ID" value="QBE48338.1"/>
    <property type="molecule type" value="Genomic_DNA"/>
</dbReference>
<evidence type="ECO:0000313" key="2">
    <source>
        <dbReference type="EMBL" id="QBE48338.1"/>
    </source>
</evidence>
<proteinExistence type="predicted"/>
<keyword evidence="1" id="KW-1133">Transmembrane helix</keyword>
<dbReference type="OrthoDB" id="4801970at2"/>
<keyword evidence="1" id="KW-0472">Membrane</keyword>
<evidence type="ECO:0000256" key="1">
    <source>
        <dbReference type="SAM" id="Phobius"/>
    </source>
</evidence>
<gene>
    <name evidence="2" type="ORF">EVS81_05375</name>
</gene>
<dbReference type="Proteomes" id="UP000289260">
    <property type="component" value="Chromosome"/>
</dbReference>
<evidence type="ECO:0000313" key="3">
    <source>
        <dbReference type="Proteomes" id="UP000289260"/>
    </source>
</evidence>
<keyword evidence="1" id="KW-0812">Transmembrane</keyword>
<dbReference type="InterPro" id="IPR025339">
    <property type="entry name" value="DUF4245"/>
</dbReference>
<reference evidence="2 3" key="1">
    <citation type="submission" date="2019-02" db="EMBL/GenBank/DDBJ databases">
        <authorList>
            <person name="Sun L."/>
            <person name="Pan D."/>
            <person name="Wu X."/>
        </authorList>
    </citation>
    <scope>NUCLEOTIDE SEQUENCE [LARGE SCALE GENOMIC DNA]</scope>
    <source>
        <strain evidence="2 3">JW-1</strain>
    </source>
</reference>
<dbReference type="Pfam" id="PF14030">
    <property type="entry name" value="DUF4245"/>
    <property type="match status" value="1"/>
</dbReference>
<keyword evidence="3" id="KW-1185">Reference proteome</keyword>
<sequence length="226" mass="24615">MAKKQKPPAVVAELGRPETAAETAARKAHDSRMYRQRKTVNNLVFSLLVSLGLVLVIFLMVPRGTGGFAEHSVDVPQLAVEAAPSAGRDLASPQVPEEWKAKWAGLRQSDGVTWWQINYTTVDAATGIEAYAAVAQAFTADGSPVDERWIAEQLEQQQPTGSEQLGGIEWVVYDHPDRDPEQSNMVFGLQGEWESDTILVYGTDTPATLRVLATSVADSLNASKEH</sequence>
<dbReference type="KEGG" id="ltr:EVS81_05375"/>
<dbReference type="AlphaFoldDB" id="A0A4P6KEI0"/>
<protein>
    <submittedName>
        <fullName evidence="2">DUF4245 domain-containing protein</fullName>
    </submittedName>
</protein>
<name>A0A4P6KEI0_9MICO</name>
<organism evidence="2 3">
    <name type="scientific">Leucobacter triazinivorans</name>
    <dbReference type="NCBI Taxonomy" id="1784719"/>
    <lineage>
        <taxon>Bacteria</taxon>
        <taxon>Bacillati</taxon>
        <taxon>Actinomycetota</taxon>
        <taxon>Actinomycetes</taxon>
        <taxon>Micrococcales</taxon>
        <taxon>Microbacteriaceae</taxon>
        <taxon>Leucobacter</taxon>
    </lineage>
</organism>
<feature type="transmembrane region" description="Helical" evidence="1">
    <location>
        <begin position="40"/>
        <end position="61"/>
    </location>
</feature>
<accession>A0A4P6KEI0</accession>